<gene>
    <name evidence="1" type="ORF">HINF_LOCUS42563</name>
    <name evidence="2" type="ORF">HINF_LOCUS52012</name>
</gene>
<reference evidence="1" key="1">
    <citation type="submission" date="2023-06" db="EMBL/GenBank/DDBJ databases">
        <authorList>
            <person name="Kurt Z."/>
        </authorList>
    </citation>
    <scope>NUCLEOTIDE SEQUENCE</scope>
</reference>
<comment type="caution">
    <text evidence="1">The sequence shown here is derived from an EMBL/GenBank/DDBJ whole genome shotgun (WGS) entry which is preliminary data.</text>
</comment>
<protein>
    <submittedName>
        <fullName evidence="2">Hypothetical_protein</fullName>
    </submittedName>
</protein>
<organism evidence="1">
    <name type="scientific">Hexamita inflata</name>
    <dbReference type="NCBI Taxonomy" id="28002"/>
    <lineage>
        <taxon>Eukaryota</taxon>
        <taxon>Metamonada</taxon>
        <taxon>Diplomonadida</taxon>
        <taxon>Hexamitidae</taxon>
        <taxon>Hexamitinae</taxon>
        <taxon>Hexamita</taxon>
    </lineage>
</organism>
<name>A0AA86QHV5_9EUKA</name>
<dbReference type="EMBL" id="CATOUU010000852">
    <property type="protein sequence ID" value="CAI9954918.1"/>
    <property type="molecule type" value="Genomic_DNA"/>
</dbReference>
<evidence type="ECO:0000313" key="3">
    <source>
        <dbReference type="Proteomes" id="UP001642409"/>
    </source>
</evidence>
<evidence type="ECO:0000313" key="1">
    <source>
        <dbReference type="EMBL" id="CAI9954918.1"/>
    </source>
</evidence>
<sequence length="652" mass="75553">MNQLLHYLEKALYCHKIGSVEDVQKYVSTVLNASRVIFQCDCDSLEQLNSYLYQSVVQSASATDLILFMHTCEKSTQQLIITQDVQQFLQNLTTLQLKISSKPFELKYLSKVIFNIRMALILLLNNIQVQSIEDSQKQTMRELLLLLKENRNQIMFVENTEDIRIEIDPAPQCTTTVQEVKQVSVQEKKTEQEKEVGNTKTNQIETKITQDKIKVNVDFKKLLEMANKINKCLNIDEIIDKNLKYITVIKIQQIMKHVEYECEYDVMADLFEKLFSKILQKQLKMNKGPAVAALCHFFVVIEKQITAKLNGQQMPVHEQIIAFHNQHQEVETAIVQQKINSIPVLDKSKPTQQSLFNQQLIYASSIYQRSVGFELRLQFKHGSNFKQYLSELPNIKGKEIIDLAFTFKQNSKLFQKYTEEQLVSAVLNANQSQSSTLNFNIDEYTHRIQQIVFISQDNVKKLKEKPDLQTLMQIFTPNFPQTHCYILQHQIVRNQVQNFKQTFVRTLNFFLYPSNQVLLSTAQLINYVLDKILIQDLTQTIDGLQVPKPEYILQEIQQLDISTIVSKEKLQNILPEINTFSDKVLDTDLQYIEQFNSYVEKEDVDILLEAVNMFLQKVGVSQLGWEGLTQLVGYCISNQGDKTGGLQWITSK</sequence>
<dbReference type="AlphaFoldDB" id="A0AA86QHV5"/>
<evidence type="ECO:0000313" key="2">
    <source>
        <dbReference type="EMBL" id="CAL6065796.1"/>
    </source>
</evidence>
<dbReference type="Proteomes" id="UP001642409">
    <property type="component" value="Unassembled WGS sequence"/>
</dbReference>
<proteinExistence type="predicted"/>
<keyword evidence="3" id="KW-1185">Reference proteome</keyword>
<reference evidence="2 3" key="2">
    <citation type="submission" date="2024-07" db="EMBL/GenBank/DDBJ databases">
        <authorList>
            <person name="Akdeniz Z."/>
        </authorList>
    </citation>
    <scope>NUCLEOTIDE SEQUENCE [LARGE SCALE GENOMIC DNA]</scope>
</reference>
<dbReference type="EMBL" id="CAXDID020000257">
    <property type="protein sequence ID" value="CAL6065796.1"/>
    <property type="molecule type" value="Genomic_DNA"/>
</dbReference>
<accession>A0AA86QHV5</accession>